<gene>
    <name evidence="5" type="ORF">FIBSPDRAFT_741679</name>
</gene>
<dbReference type="Pfam" id="PF04931">
    <property type="entry name" value="DNA_pol_phi"/>
    <property type="match status" value="1"/>
</dbReference>
<evidence type="ECO:0008006" key="7">
    <source>
        <dbReference type="Google" id="ProtNLM"/>
    </source>
</evidence>
<dbReference type="SUPFAM" id="SSF48371">
    <property type="entry name" value="ARM repeat"/>
    <property type="match status" value="1"/>
</dbReference>
<evidence type="ECO:0000313" key="6">
    <source>
        <dbReference type="Proteomes" id="UP000076532"/>
    </source>
</evidence>
<evidence type="ECO:0000313" key="5">
    <source>
        <dbReference type="EMBL" id="KZP20781.1"/>
    </source>
</evidence>
<dbReference type="PANTHER" id="PTHR13213:SF2">
    <property type="entry name" value="MYB-BINDING PROTEIN 1A"/>
    <property type="match status" value="1"/>
</dbReference>
<evidence type="ECO:0000256" key="1">
    <source>
        <dbReference type="ARBA" id="ARBA00004123"/>
    </source>
</evidence>
<keyword evidence="3" id="KW-0539">Nucleus</keyword>
<accession>A0A166JER2</accession>
<feature type="region of interest" description="Disordered" evidence="4">
    <location>
        <begin position="1147"/>
        <end position="1197"/>
    </location>
</feature>
<organism evidence="5 6">
    <name type="scientific">Athelia psychrophila</name>
    <dbReference type="NCBI Taxonomy" id="1759441"/>
    <lineage>
        <taxon>Eukaryota</taxon>
        <taxon>Fungi</taxon>
        <taxon>Dikarya</taxon>
        <taxon>Basidiomycota</taxon>
        <taxon>Agaricomycotina</taxon>
        <taxon>Agaricomycetes</taxon>
        <taxon>Agaricomycetidae</taxon>
        <taxon>Atheliales</taxon>
        <taxon>Atheliaceae</taxon>
        <taxon>Athelia</taxon>
    </lineage>
</organism>
<feature type="region of interest" description="Disordered" evidence="4">
    <location>
        <begin position="37"/>
        <end position="59"/>
    </location>
</feature>
<dbReference type="GO" id="GO:0005730">
    <property type="term" value="C:nucleolus"/>
    <property type="evidence" value="ECO:0007669"/>
    <property type="project" value="InterPro"/>
</dbReference>
<feature type="region of interest" description="Disordered" evidence="4">
    <location>
        <begin position="803"/>
        <end position="822"/>
    </location>
</feature>
<feature type="region of interest" description="Disordered" evidence="4">
    <location>
        <begin position="743"/>
        <end position="791"/>
    </location>
</feature>
<keyword evidence="6" id="KW-1185">Reference proteome</keyword>
<dbReference type="Proteomes" id="UP000076532">
    <property type="component" value="Unassembled WGS sequence"/>
</dbReference>
<dbReference type="GO" id="GO:0000182">
    <property type="term" value="F:rDNA binding"/>
    <property type="evidence" value="ECO:0007669"/>
    <property type="project" value="TreeGrafter"/>
</dbReference>
<evidence type="ECO:0000256" key="2">
    <source>
        <dbReference type="ARBA" id="ARBA00006809"/>
    </source>
</evidence>
<dbReference type="AlphaFoldDB" id="A0A166JER2"/>
<evidence type="ECO:0000256" key="3">
    <source>
        <dbReference type="ARBA" id="ARBA00023242"/>
    </source>
</evidence>
<feature type="compositionally biased region" description="Basic residues" evidence="4">
    <location>
        <begin position="1185"/>
        <end position="1197"/>
    </location>
</feature>
<feature type="compositionally biased region" description="Acidic residues" evidence="4">
    <location>
        <begin position="813"/>
        <end position="822"/>
    </location>
</feature>
<dbReference type="GO" id="GO:0006355">
    <property type="term" value="P:regulation of DNA-templated transcription"/>
    <property type="evidence" value="ECO:0007669"/>
    <property type="project" value="InterPro"/>
</dbReference>
<comment type="similarity">
    <text evidence="2">Belongs to the MYBBP1A family.</text>
</comment>
<dbReference type="STRING" id="436010.A0A166JER2"/>
<dbReference type="PANTHER" id="PTHR13213">
    <property type="entry name" value="MYB-BINDING PROTEIN 1A FAMILY MEMBER"/>
    <property type="match status" value="1"/>
</dbReference>
<protein>
    <recommendedName>
        <fullName evidence="7">DNA polymerase V</fullName>
    </recommendedName>
</protein>
<proteinExistence type="inferred from homology"/>
<feature type="compositionally biased region" description="Acidic residues" evidence="4">
    <location>
        <begin position="748"/>
        <end position="791"/>
    </location>
</feature>
<dbReference type="InterPro" id="IPR016024">
    <property type="entry name" value="ARM-type_fold"/>
</dbReference>
<dbReference type="InterPro" id="IPR007015">
    <property type="entry name" value="DNA_pol_V/MYBBP1A"/>
</dbReference>
<evidence type="ECO:0000256" key="4">
    <source>
        <dbReference type="SAM" id="MobiDB-lite"/>
    </source>
</evidence>
<feature type="compositionally biased region" description="Acidic residues" evidence="4">
    <location>
        <begin position="44"/>
        <end position="53"/>
    </location>
</feature>
<dbReference type="OrthoDB" id="342531at2759"/>
<comment type="subcellular location">
    <subcellularLocation>
        <location evidence="1">Nucleus</location>
    </subcellularLocation>
</comment>
<sequence>MSTTLPLFWHLSSASQKERIDASVKLVGSLEQFQTKFVPKDSSDTSDEEEEEDGTKTDGLDVLNAQDVSYSIRRLIRGLASPRESSRLGFAVALTEILSRVETVTCSQIISIILESSAVQGSMTGQEERDLLFARLFGLTSIIQSGLLVRTSALPTSASNSVLASSLDSYTETLTQLLALGEKKSWLRESAWWTASLAIDTLVASEVAWKGEAMESTVSGIFAQHQLWTPEKVALSLKLQAWSPERDWQKYMSPTFKNPELLSLANLSTLARVLKESGLEDDDVKDGSKSALGNWKPQLHFAWDIILDQLLSTPKSPNSTQAPFQDFFRVVVDESLFSSTSSPERKYWGFQIFEKALPRMAADDMPMLFTKNFMRTWINHLSNKDRYLHKAARQVATCIHAVVQQNPTLGFTLILQLTGSNGNHQFDKLTKTKTVESILASMDAKGILTYIEFLLEQVDITEKDDIHAVNARRAWVIDQLGALIRNGSIPKDDEWIHSILDWLIVHGLFVVKKKSDKSPYRAVRSTPTPAFSDDLRQSCRTRLVSCLADLTSHTTLVKSHDGKTQKLTGVASDGEFWISKALATITTLNKDTKHLTLLEELEEEDLTIRTKAQELVQTLQGISGDRQEIAKGAELLLMAMVVQQYSANEETPSSESLEACVEAVNRMFAPEPKKSKKSRKSTDDTAVEPIPEPVDVLVDSIIGFLEQSTAYLRTVANQTFALLSGAVRESTLDLVVSQLERRNPAELAENEDEDMQDPEDEAEEEEGSDSSSPSDDDDDDEEEEEGDEEELQALRRKIEEALKVNGAEAGADGSDDATDDEDLMDDDQMMAIDEQLAEVFRSQVNSQKTSKDVDAQREATHFKNRVLDLVDIFIKKQPTSKHTIRLILPLIDLIAGAGSDERQLADKATGLLRNRIGKTKDLPSDADPEEVSTILDEIHLRARRARSSELLNTLSQCSLYLSKILVLLDGEPKVLEVYQASLVDFVTRKASTLNALFIQEALRRFPSIAWSLRTDIITVAGQATNTYRQCQALQLLQVLTNQLPALADQEQEILTLISEFQDSVLDLVGKGCDESVALNTAQTKDLLKLTLAALRQTKKVLASSGALASVWKPKPWDVLHKKIASCERYKASTALQSMCQQIADLSQEKPAVKKSKSAPKANGVELPAKRKAASGEGEEDASALKKAKRKKVKKTSA</sequence>
<name>A0A166JER2_9AGAM</name>
<reference evidence="5 6" key="1">
    <citation type="journal article" date="2016" name="Mol. Biol. Evol.">
        <title>Comparative Genomics of Early-Diverging Mushroom-Forming Fungi Provides Insights into the Origins of Lignocellulose Decay Capabilities.</title>
        <authorList>
            <person name="Nagy L.G."/>
            <person name="Riley R."/>
            <person name="Tritt A."/>
            <person name="Adam C."/>
            <person name="Daum C."/>
            <person name="Floudas D."/>
            <person name="Sun H."/>
            <person name="Yadav J.S."/>
            <person name="Pangilinan J."/>
            <person name="Larsson K.H."/>
            <person name="Matsuura K."/>
            <person name="Barry K."/>
            <person name="Labutti K."/>
            <person name="Kuo R."/>
            <person name="Ohm R.A."/>
            <person name="Bhattacharya S.S."/>
            <person name="Shirouzu T."/>
            <person name="Yoshinaga Y."/>
            <person name="Martin F.M."/>
            <person name="Grigoriev I.V."/>
            <person name="Hibbett D.S."/>
        </authorList>
    </citation>
    <scope>NUCLEOTIDE SEQUENCE [LARGE SCALE GENOMIC DNA]</scope>
    <source>
        <strain evidence="5 6">CBS 109695</strain>
    </source>
</reference>
<dbReference type="EMBL" id="KV417552">
    <property type="protein sequence ID" value="KZP20781.1"/>
    <property type="molecule type" value="Genomic_DNA"/>
</dbReference>